<dbReference type="InterPro" id="IPR016181">
    <property type="entry name" value="Acyl_CoA_acyltransferase"/>
</dbReference>
<organism evidence="2 3">
    <name type="scientific">Pythium insidiosum</name>
    <name type="common">Pythiosis disease agent</name>
    <dbReference type="NCBI Taxonomy" id="114742"/>
    <lineage>
        <taxon>Eukaryota</taxon>
        <taxon>Sar</taxon>
        <taxon>Stramenopiles</taxon>
        <taxon>Oomycota</taxon>
        <taxon>Peronosporomycetes</taxon>
        <taxon>Pythiales</taxon>
        <taxon>Pythiaceae</taxon>
        <taxon>Pythium</taxon>
    </lineage>
</organism>
<dbReference type="GO" id="GO:0008080">
    <property type="term" value="F:N-acetyltransferase activity"/>
    <property type="evidence" value="ECO:0007669"/>
    <property type="project" value="TreeGrafter"/>
</dbReference>
<dbReference type="PANTHER" id="PTHR13355:SF22">
    <property type="entry name" value="SLL0786 PROTEIN"/>
    <property type="match status" value="1"/>
</dbReference>
<dbReference type="InterPro" id="IPR039143">
    <property type="entry name" value="GNPNAT1-like"/>
</dbReference>
<dbReference type="InterPro" id="IPR000182">
    <property type="entry name" value="GNAT_dom"/>
</dbReference>
<dbReference type="Pfam" id="PF00583">
    <property type="entry name" value="Acetyltransf_1"/>
    <property type="match status" value="1"/>
</dbReference>
<reference evidence="2" key="1">
    <citation type="submission" date="2021-12" db="EMBL/GenBank/DDBJ databases">
        <title>Prjna785345.</title>
        <authorList>
            <person name="Rujirawat T."/>
            <person name="Krajaejun T."/>
        </authorList>
    </citation>
    <scope>NUCLEOTIDE SEQUENCE</scope>
    <source>
        <strain evidence="2">Pi057C3</strain>
    </source>
</reference>
<dbReference type="Proteomes" id="UP001209570">
    <property type="component" value="Unassembled WGS sequence"/>
</dbReference>
<feature type="domain" description="N-acetyltransferase" evidence="1">
    <location>
        <begin position="3"/>
        <end position="149"/>
    </location>
</feature>
<protein>
    <recommendedName>
        <fullName evidence="1">N-acetyltransferase domain-containing protein</fullName>
    </recommendedName>
</protein>
<evidence type="ECO:0000313" key="2">
    <source>
        <dbReference type="EMBL" id="KAJ0396385.1"/>
    </source>
</evidence>
<dbReference type="PANTHER" id="PTHR13355">
    <property type="entry name" value="GLUCOSAMINE 6-PHOSPHATE N-ACETYLTRANSFERASE"/>
    <property type="match status" value="1"/>
</dbReference>
<dbReference type="EMBL" id="JAKCXM010000297">
    <property type="protein sequence ID" value="KAJ0396385.1"/>
    <property type="molecule type" value="Genomic_DNA"/>
</dbReference>
<proteinExistence type="predicted"/>
<name>A0AAD5LX95_PYTIN</name>
<dbReference type="SUPFAM" id="SSF55729">
    <property type="entry name" value="Acyl-CoA N-acyltransferases (Nat)"/>
    <property type="match status" value="1"/>
</dbReference>
<evidence type="ECO:0000259" key="1">
    <source>
        <dbReference type="PROSITE" id="PS51186"/>
    </source>
</evidence>
<accession>A0AAD5LX95</accession>
<comment type="caution">
    <text evidence="2">The sequence shown here is derived from an EMBL/GenBank/DDBJ whole genome shotgun (WGS) entry which is preliminary data.</text>
</comment>
<keyword evidence="3" id="KW-1185">Reference proteome</keyword>
<dbReference type="Gene3D" id="3.40.630.30">
    <property type="match status" value="1"/>
</dbReference>
<evidence type="ECO:0000313" key="3">
    <source>
        <dbReference type="Proteomes" id="UP001209570"/>
    </source>
</evidence>
<sequence>MPLKVTLVTTPEEMEISKAIRFRVFVDEQGFDADIEMDEADDAPTTRHFLGKDVEQDKYVATARCLLTPALRKGKIGRVAVLKECRGKGYGVEIMNGMEALLAAECDTFMLSAQYDKRVFYEKCGYTYLNDEVYLEEGVEHCMMVKKVKP</sequence>
<dbReference type="AlphaFoldDB" id="A0AAD5LX95"/>
<gene>
    <name evidence="2" type="ORF">P43SY_004142</name>
</gene>
<dbReference type="CDD" id="cd04301">
    <property type="entry name" value="NAT_SF"/>
    <property type="match status" value="1"/>
</dbReference>
<dbReference type="PROSITE" id="PS51186">
    <property type="entry name" value="GNAT"/>
    <property type="match status" value="1"/>
</dbReference>